<evidence type="ECO:0000313" key="2">
    <source>
        <dbReference type="EMBL" id="GJT08773.1"/>
    </source>
</evidence>
<reference evidence="2" key="1">
    <citation type="journal article" date="2022" name="Int. J. Mol. Sci.">
        <title>Draft Genome of Tanacetum Coccineum: Genomic Comparison of Closely Related Tanacetum-Family Plants.</title>
        <authorList>
            <person name="Yamashiro T."/>
            <person name="Shiraishi A."/>
            <person name="Nakayama K."/>
            <person name="Satake H."/>
        </authorList>
    </citation>
    <scope>NUCLEOTIDE SEQUENCE</scope>
</reference>
<gene>
    <name evidence="2" type="ORF">Tco_0843235</name>
</gene>
<protein>
    <submittedName>
        <fullName evidence="2">Uncharacterized protein</fullName>
    </submittedName>
</protein>
<comment type="caution">
    <text evidence="2">The sequence shown here is derived from an EMBL/GenBank/DDBJ whole genome shotgun (WGS) entry which is preliminary data.</text>
</comment>
<evidence type="ECO:0000313" key="3">
    <source>
        <dbReference type="Proteomes" id="UP001151760"/>
    </source>
</evidence>
<sequence length="184" mass="21397">MGCLRGGIGLYLIWFDLDESNKSAKILFGICSRDCSSHSQYGSNQEGYPKEMMGYYFYYPLKNKIFVSQKAKFFENSFMVLEASGSHRLLEMSRSDKELEIIQEEDTHPFENTSKEHNEVAPIEVEPQNVRVPIRRSTRIPQVPDRYGYYVDIEEYELGDLDEPPNYKDALVDPESDKRQKCNP</sequence>
<accession>A0ABQ5B4T9</accession>
<name>A0ABQ5B4T9_9ASTR</name>
<organism evidence="2 3">
    <name type="scientific">Tanacetum coccineum</name>
    <dbReference type="NCBI Taxonomy" id="301880"/>
    <lineage>
        <taxon>Eukaryota</taxon>
        <taxon>Viridiplantae</taxon>
        <taxon>Streptophyta</taxon>
        <taxon>Embryophyta</taxon>
        <taxon>Tracheophyta</taxon>
        <taxon>Spermatophyta</taxon>
        <taxon>Magnoliopsida</taxon>
        <taxon>eudicotyledons</taxon>
        <taxon>Gunneridae</taxon>
        <taxon>Pentapetalae</taxon>
        <taxon>asterids</taxon>
        <taxon>campanulids</taxon>
        <taxon>Asterales</taxon>
        <taxon>Asteraceae</taxon>
        <taxon>Asteroideae</taxon>
        <taxon>Anthemideae</taxon>
        <taxon>Anthemidinae</taxon>
        <taxon>Tanacetum</taxon>
    </lineage>
</organism>
<dbReference type="Proteomes" id="UP001151760">
    <property type="component" value="Unassembled WGS sequence"/>
</dbReference>
<dbReference type="EMBL" id="BQNB010012857">
    <property type="protein sequence ID" value="GJT08773.1"/>
    <property type="molecule type" value="Genomic_DNA"/>
</dbReference>
<feature type="compositionally biased region" description="Basic and acidic residues" evidence="1">
    <location>
        <begin position="175"/>
        <end position="184"/>
    </location>
</feature>
<keyword evidence="3" id="KW-1185">Reference proteome</keyword>
<feature type="region of interest" description="Disordered" evidence="1">
    <location>
        <begin position="160"/>
        <end position="184"/>
    </location>
</feature>
<proteinExistence type="predicted"/>
<reference evidence="2" key="2">
    <citation type="submission" date="2022-01" db="EMBL/GenBank/DDBJ databases">
        <authorList>
            <person name="Yamashiro T."/>
            <person name="Shiraishi A."/>
            <person name="Satake H."/>
            <person name="Nakayama K."/>
        </authorList>
    </citation>
    <scope>NUCLEOTIDE SEQUENCE</scope>
</reference>
<evidence type="ECO:0000256" key="1">
    <source>
        <dbReference type="SAM" id="MobiDB-lite"/>
    </source>
</evidence>